<keyword evidence="3" id="KW-0805">Transcription regulation</keyword>
<dbReference type="GO" id="GO:0003712">
    <property type="term" value="F:transcription coregulator activity"/>
    <property type="evidence" value="ECO:0007669"/>
    <property type="project" value="InterPro"/>
</dbReference>
<comment type="caution">
    <text evidence="9">The sequence shown here is derived from an EMBL/GenBank/DDBJ whole genome shotgun (WGS) entry which is preliminary data.</text>
</comment>
<keyword evidence="4" id="KW-0010">Activator</keyword>
<dbReference type="GO" id="GO:0006357">
    <property type="term" value="P:regulation of transcription by RNA polymerase II"/>
    <property type="evidence" value="ECO:0007669"/>
    <property type="project" value="InterPro"/>
</dbReference>
<dbReference type="AlphaFoldDB" id="A0A423VX34"/>
<evidence type="ECO:0000256" key="5">
    <source>
        <dbReference type="ARBA" id="ARBA00023163"/>
    </source>
</evidence>
<feature type="compositionally biased region" description="Polar residues" evidence="8">
    <location>
        <begin position="548"/>
        <end position="565"/>
    </location>
</feature>
<evidence type="ECO:0000256" key="2">
    <source>
        <dbReference type="ARBA" id="ARBA00008089"/>
    </source>
</evidence>
<dbReference type="InterPro" id="IPR011425">
    <property type="entry name" value="Med9"/>
</dbReference>
<dbReference type="GO" id="GO:0016592">
    <property type="term" value="C:mediator complex"/>
    <property type="evidence" value="ECO:0007669"/>
    <property type="project" value="InterPro"/>
</dbReference>
<feature type="compositionally biased region" description="Low complexity" evidence="8">
    <location>
        <begin position="587"/>
        <end position="596"/>
    </location>
</feature>
<name>A0A423VX34_CYTCH</name>
<keyword evidence="6" id="KW-0539">Nucleus</keyword>
<dbReference type="EMBL" id="LJZO01000023">
    <property type="protein sequence ID" value="ROV95561.1"/>
    <property type="molecule type" value="Genomic_DNA"/>
</dbReference>
<organism evidence="9 10">
    <name type="scientific">Cytospora chrysosperma</name>
    <name type="common">Cytospora canker fungus</name>
    <name type="synonym">Sphaeria chrysosperma</name>
    <dbReference type="NCBI Taxonomy" id="252740"/>
    <lineage>
        <taxon>Eukaryota</taxon>
        <taxon>Fungi</taxon>
        <taxon>Dikarya</taxon>
        <taxon>Ascomycota</taxon>
        <taxon>Pezizomycotina</taxon>
        <taxon>Sordariomycetes</taxon>
        <taxon>Sordariomycetidae</taxon>
        <taxon>Diaporthales</taxon>
        <taxon>Cytosporaceae</taxon>
        <taxon>Cytospora</taxon>
    </lineage>
</organism>
<gene>
    <name evidence="9" type="ORF">VSDG_05375</name>
</gene>
<feature type="compositionally biased region" description="Basic residues" evidence="8">
    <location>
        <begin position="685"/>
        <end position="697"/>
    </location>
</feature>
<evidence type="ECO:0000256" key="7">
    <source>
        <dbReference type="SAM" id="Coils"/>
    </source>
</evidence>
<feature type="region of interest" description="Disordered" evidence="8">
    <location>
        <begin position="544"/>
        <end position="661"/>
    </location>
</feature>
<feature type="region of interest" description="Disordered" evidence="8">
    <location>
        <begin position="679"/>
        <end position="712"/>
    </location>
</feature>
<evidence type="ECO:0000256" key="4">
    <source>
        <dbReference type="ARBA" id="ARBA00023159"/>
    </source>
</evidence>
<keyword evidence="10" id="KW-1185">Reference proteome</keyword>
<evidence type="ECO:0000313" key="10">
    <source>
        <dbReference type="Proteomes" id="UP000284375"/>
    </source>
</evidence>
<dbReference type="STRING" id="252740.A0A423VX34"/>
<feature type="region of interest" description="Disordered" evidence="8">
    <location>
        <begin position="1"/>
        <end position="27"/>
    </location>
</feature>
<evidence type="ECO:0000256" key="1">
    <source>
        <dbReference type="ARBA" id="ARBA00004123"/>
    </source>
</evidence>
<evidence type="ECO:0000256" key="8">
    <source>
        <dbReference type="SAM" id="MobiDB-lite"/>
    </source>
</evidence>
<dbReference type="OrthoDB" id="5414694at2759"/>
<feature type="coiled-coil region" evidence="7">
    <location>
        <begin position="122"/>
        <end position="156"/>
    </location>
</feature>
<feature type="region of interest" description="Disordered" evidence="8">
    <location>
        <begin position="398"/>
        <end position="426"/>
    </location>
</feature>
<protein>
    <submittedName>
        <fullName evidence="9">Uncharacterized protein</fullName>
    </submittedName>
</protein>
<feature type="compositionally biased region" description="Low complexity" evidence="8">
    <location>
        <begin position="67"/>
        <end position="93"/>
    </location>
</feature>
<keyword evidence="7" id="KW-0175">Coiled coil</keyword>
<evidence type="ECO:0000256" key="3">
    <source>
        <dbReference type="ARBA" id="ARBA00023015"/>
    </source>
</evidence>
<evidence type="ECO:0000313" key="9">
    <source>
        <dbReference type="EMBL" id="ROV95561.1"/>
    </source>
</evidence>
<proteinExistence type="inferred from homology"/>
<accession>A0A423VX34</accession>
<reference evidence="9 10" key="1">
    <citation type="submission" date="2015-09" db="EMBL/GenBank/DDBJ databases">
        <title>Host preference determinants of Valsa canker pathogens revealed by comparative genomics.</title>
        <authorList>
            <person name="Yin Z."/>
            <person name="Huang L."/>
        </authorList>
    </citation>
    <scope>NUCLEOTIDE SEQUENCE [LARGE SCALE GENOMIC DNA]</scope>
    <source>
        <strain evidence="9 10">YSFL</strain>
    </source>
</reference>
<feature type="region of interest" description="Disordered" evidence="8">
    <location>
        <begin position="43"/>
        <end position="93"/>
    </location>
</feature>
<comment type="subcellular location">
    <subcellularLocation>
        <location evidence="1">Nucleus</location>
    </subcellularLocation>
</comment>
<comment type="similarity">
    <text evidence="2">Belongs to the Mediator complex subunit 9 family.</text>
</comment>
<dbReference type="Pfam" id="PF07544">
    <property type="entry name" value="Med9"/>
    <property type="match status" value="1"/>
</dbReference>
<sequence>MVSPLQPNTGGNPPMLPGGLSPDSIDVPSELYTVLSRVHYTDKNGASAANGDGEHSKPSSNTPAGVPSGATPAGGADAAAGGSDSGPGCASGSKPLATKELVAATDPLKHKIQRARAAVHTLPDIDRTISEQEAEIREWEDKIARQKEVLQQLKDFGIQFSHGSSDIEMGGTGATPMPDATADGLAVSVAEKDLDEGFLMGGAVGLEYPGGNPLSSPIKNKAPMVGMGANMEMHVDDTCMRDADGQPVTEGPMRDASSVGRFLDTQEVIMGTEDLQEELARKGHTLKQQLEGKKQIEDVTLDNANTVTVTNADVDVLDTAPVGLAAQGQCVKEIVSRLVSVQDSTQQTQEQEDEGLSQNPTEEVELSVPSVTCLGQPANAHGPQFQYISNVSVEGEATAAADGTEVGDDEVRTRAEPVNPEPLRPGFIDETASIAIAGYDPMEVDTVASKAPGQTMPASLPAEQESMALDYGTVEHGGTQAARADTAETVSEPMLSTGHGNTTADIPLQRPGLTATDGWLRIKVPEHFKKARNQLSYIKYVDDMKPAPQNTPLASRPATRSMSTRKQPKIKLNFTAKGKAQDGNEPGGPSSSSAAPQDTPRKSGPRDGGFYDGAIGEEEPTSPVDSGDEIVLLVSPSRVGGGAAATAAAVDEKSSLPLSGADSALATGTETELAAVAGVAAGRVTKSRGRGRGRGGRGGRSGRGTGRGRRGR</sequence>
<feature type="compositionally biased region" description="Polar residues" evidence="8">
    <location>
        <begin position="1"/>
        <end position="11"/>
    </location>
</feature>
<evidence type="ECO:0000256" key="6">
    <source>
        <dbReference type="ARBA" id="ARBA00023242"/>
    </source>
</evidence>
<keyword evidence="5" id="KW-0804">Transcription</keyword>
<dbReference type="Proteomes" id="UP000284375">
    <property type="component" value="Unassembled WGS sequence"/>
</dbReference>